<sequence>MADILDVDLSTLHGLATELSGQADDIGKLKVTTAVTMPGSPVEGVSTQVGDAVVKAYGLVQGQIQTLADRAKSASGTYEDMDTANKDQLDKYGRGEGVN</sequence>
<accession>A0A386ZG02</accession>
<dbReference type="KEGG" id="nyu:D7D52_22100"/>
<feature type="compositionally biased region" description="Basic and acidic residues" evidence="1">
    <location>
        <begin position="83"/>
        <end position="99"/>
    </location>
</feature>
<evidence type="ECO:0000313" key="3">
    <source>
        <dbReference type="Proteomes" id="UP000267164"/>
    </source>
</evidence>
<evidence type="ECO:0008006" key="4">
    <source>
        <dbReference type="Google" id="ProtNLM"/>
    </source>
</evidence>
<proteinExistence type="predicted"/>
<protein>
    <recommendedName>
        <fullName evidence="4">ESX-1 secretion-associated protein</fullName>
    </recommendedName>
</protein>
<reference evidence="2 3" key="1">
    <citation type="submission" date="2018-09" db="EMBL/GenBank/DDBJ databases">
        <title>Nocardia yunnanensis sp. nov., an actinomycete isolated from a soil sample.</title>
        <authorList>
            <person name="Zhang J."/>
        </authorList>
    </citation>
    <scope>NUCLEOTIDE SEQUENCE [LARGE SCALE GENOMIC DNA]</scope>
    <source>
        <strain evidence="2 3">CFHS0054</strain>
    </source>
</reference>
<dbReference type="AlphaFoldDB" id="A0A386ZG02"/>
<feature type="region of interest" description="Disordered" evidence="1">
    <location>
        <begin position="71"/>
        <end position="99"/>
    </location>
</feature>
<dbReference type="RefSeq" id="WP_120739244.1">
    <property type="nucleotide sequence ID" value="NZ_CP032568.1"/>
</dbReference>
<keyword evidence="3" id="KW-1185">Reference proteome</keyword>
<dbReference type="OrthoDB" id="4466740at2"/>
<organism evidence="2 3">
    <name type="scientific">Nocardia yunnanensis</name>
    <dbReference type="NCBI Taxonomy" id="2382165"/>
    <lineage>
        <taxon>Bacteria</taxon>
        <taxon>Bacillati</taxon>
        <taxon>Actinomycetota</taxon>
        <taxon>Actinomycetes</taxon>
        <taxon>Mycobacteriales</taxon>
        <taxon>Nocardiaceae</taxon>
        <taxon>Nocardia</taxon>
    </lineage>
</organism>
<evidence type="ECO:0000256" key="1">
    <source>
        <dbReference type="SAM" id="MobiDB-lite"/>
    </source>
</evidence>
<name>A0A386ZG02_9NOCA</name>
<dbReference type="EMBL" id="CP032568">
    <property type="protein sequence ID" value="AYF76084.1"/>
    <property type="molecule type" value="Genomic_DNA"/>
</dbReference>
<evidence type="ECO:0000313" key="2">
    <source>
        <dbReference type="EMBL" id="AYF76084.1"/>
    </source>
</evidence>
<dbReference type="Proteomes" id="UP000267164">
    <property type="component" value="Chromosome"/>
</dbReference>
<gene>
    <name evidence="2" type="ORF">D7D52_22100</name>
</gene>